<reference evidence="2" key="1">
    <citation type="submission" date="2022-10" db="EMBL/GenBank/DDBJ databases">
        <title>Genome assembly of Pristionchus species.</title>
        <authorList>
            <person name="Yoshida K."/>
            <person name="Sommer R.J."/>
        </authorList>
    </citation>
    <scope>NUCLEOTIDE SEQUENCE [LARGE SCALE GENOMIC DNA]</scope>
    <source>
        <strain evidence="2">RS5460</strain>
    </source>
</reference>
<protein>
    <submittedName>
        <fullName evidence="1">Uncharacterized protein</fullName>
    </submittedName>
</protein>
<keyword evidence="2" id="KW-1185">Reference proteome</keyword>
<sequence>LKNERGVAYPLFCHMHDRVEEIWKEIRVCTSISDRSIMGKRLVSEEGRELNPNDRLIDVGISHFHVIRLLKD</sequence>
<dbReference type="AlphaFoldDB" id="A0AAN5IDE8"/>
<dbReference type="EMBL" id="BTRK01000006">
    <property type="protein sequence ID" value="GMR58546.1"/>
    <property type="molecule type" value="Genomic_DNA"/>
</dbReference>
<organism evidence="1 2">
    <name type="scientific">Pristionchus mayeri</name>
    <dbReference type="NCBI Taxonomy" id="1317129"/>
    <lineage>
        <taxon>Eukaryota</taxon>
        <taxon>Metazoa</taxon>
        <taxon>Ecdysozoa</taxon>
        <taxon>Nematoda</taxon>
        <taxon>Chromadorea</taxon>
        <taxon>Rhabditida</taxon>
        <taxon>Rhabditina</taxon>
        <taxon>Diplogasteromorpha</taxon>
        <taxon>Diplogasteroidea</taxon>
        <taxon>Neodiplogasteridae</taxon>
        <taxon>Pristionchus</taxon>
    </lineage>
</organism>
<evidence type="ECO:0000313" key="1">
    <source>
        <dbReference type="EMBL" id="GMR58546.1"/>
    </source>
</evidence>
<feature type="non-terminal residue" evidence="1">
    <location>
        <position position="1"/>
    </location>
</feature>
<name>A0AAN5IDE8_9BILA</name>
<dbReference type="Proteomes" id="UP001328107">
    <property type="component" value="Unassembled WGS sequence"/>
</dbReference>
<evidence type="ECO:0000313" key="2">
    <source>
        <dbReference type="Proteomes" id="UP001328107"/>
    </source>
</evidence>
<gene>
    <name evidence="1" type="ORF">PMAYCL1PPCAC_28741</name>
</gene>
<proteinExistence type="predicted"/>
<accession>A0AAN5IDE8</accession>
<comment type="caution">
    <text evidence="1">The sequence shown here is derived from an EMBL/GenBank/DDBJ whole genome shotgun (WGS) entry which is preliminary data.</text>
</comment>